<proteinExistence type="inferred from homology"/>
<dbReference type="EMBL" id="JBBJUP010000006">
    <property type="protein sequence ID" value="MEJ8279123.1"/>
    <property type="molecule type" value="Genomic_DNA"/>
</dbReference>
<name>A0ABU8T668_9PSEU</name>
<accession>A0ABU8T668</accession>
<dbReference type="InterPro" id="IPR003728">
    <property type="entry name" value="Ribosome_maturation_RimP"/>
</dbReference>
<dbReference type="NCBIfam" id="NF000930">
    <property type="entry name" value="PRK00092.2-2"/>
    <property type="match status" value="1"/>
</dbReference>
<keyword evidence="1 3" id="KW-0963">Cytoplasm</keyword>
<evidence type="ECO:0000256" key="4">
    <source>
        <dbReference type="SAM" id="MobiDB-lite"/>
    </source>
</evidence>
<organism evidence="6 7">
    <name type="scientific">Pseudonocardia spirodelae</name>
    <dbReference type="NCBI Taxonomy" id="3133431"/>
    <lineage>
        <taxon>Bacteria</taxon>
        <taxon>Bacillati</taxon>
        <taxon>Actinomycetota</taxon>
        <taxon>Actinomycetes</taxon>
        <taxon>Pseudonocardiales</taxon>
        <taxon>Pseudonocardiaceae</taxon>
        <taxon>Pseudonocardia</taxon>
    </lineage>
</organism>
<comment type="caution">
    <text evidence="6">The sequence shown here is derived from an EMBL/GenBank/DDBJ whole genome shotgun (WGS) entry which is preliminary data.</text>
</comment>
<evidence type="ECO:0000256" key="2">
    <source>
        <dbReference type="ARBA" id="ARBA00022517"/>
    </source>
</evidence>
<reference evidence="6 7" key="1">
    <citation type="submission" date="2024-03" db="EMBL/GenBank/DDBJ databases">
        <title>Draft genome sequence of Pseudonocardia sp. DW16-2.</title>
        <authorList>
            <person name="Duangmal K."/>
        </authorList>
    </citation>
    <scope>NUCLEOTIDE SEQUENCE [LARGE SCALE GENOMIC DNA]</scope>
    <source>
        <strain evidence="6 7">DW16-2</strain>
    </source>
</reference>
<comment type="function">
    <text evidence="3">Required for maturation of 30S ribosomal subunits.</text>
</comment>
<evidence type="ECO:0000313" key="6">
    <source>
        <dbReference type="EMBL" id="MEJ8279123.1"/>
    </source>
</evidence>
<evidence type="ECO:0000313" key="7">
    <source>
        <dbReference type="Proteomes" id="UP001364211"/>
    </source>
</evidence>
<comment type="similarity">
    <text evidence="3">Belongs to the RimP family.</text>
</comment>
<feature type="region of interest" description="Disordered" evidence="4">
    <location>
        <begin position="164"/>
        <end position="209"/>
    </location>
</feature>
<dbReference type="PANTHER" id="PTHR33867">
    <property type="entry name" value="RIBOSOME MATURATION FACTOR RIMP"/>
    <property type="match status" value="1"/>
</dbReference>
<dbReference type="InterPro" id="IPR035956">
    <property type="entry name" value="RimP_N_sf"/>
</dbReference>
<dbReference type="Gene3D" id="3.30.300.70">
    <property type="entry name" value="RimP-like superfamily, N-terminal"/>
    <property type="match status" value="1"/>
</dbReference>
<protein>
    <recommendedName>
        <fullName evidence="3">Ribosome maturation factor RimP</fullName>
    </recommendedName>
</protein>
<dbReference type="InterPro" id="IPR028989">
    <property type="entry name" value="RimP_N"/>
</dbReference>
<evidence type="ECO:0000256" key="1">
    <source>
        <dbReference type="ARBA" id="ARBA00022490"/>
    </source>
</evidence>
<sequence length="209" mass="22216">MRSPDPAQLADQLRGVLEPVVHGAGLEIDAVEVRTAGRRHAVKLVVDLPESSPATGIDLDDIARLSRTAAAELDPHEHLIEGSYTLEVTSPGVDRPLTEPRHWRRAFLRLARITLTDGSVLDARVGRLDGDRVAVAVPGRRAPERREIALADVRHAQVQVEFKPAPPAETALLDPDALGSSTDGADGADGAPTADAPGQAGPGRDEENR</sequence>
<dbReference type="Pfam" id="PF02576">
    <property type="entry name" value="RimP_N"/>
    <property type="match status" value="1"/>
</dbReference>
<dbReference type="Proteomes" id="UP001364211">
    <property type="component" value="Unassembled WGS sequence"/>
</dbReference>
<keyword evidence="2 3" id="KW-0690">Ribosome biogenesis</keyword>
<dbReference type="SUPFAM" id="SSF75420">
    <property type="entry name" value="YhbC-like, N-terminal domain"/>
    <property type="match status" value="1"/>
</dbReference>
<dbReference type="RefSeq" id="WP_340288127.1">
    <property type="nucleotide sequence ID" value="NZ_JBBJUP010000006.1"/>
</dbReference>
<dbReference type="PANTHER" id="PTHR33867:SF1">
    <property type="entry name" value="RIBOSOME MATURATION FACTOR RIMP"/>
    <property type="match status" value="1"/>
</dbReference>
<comment type="subcellular location">
    <subcellularLocation>
        <location evidence="3">Cytoplasm</location>
    </subcellularLocation>
</comment>
<evidence type="ECO:0000259" key="5">
    <source>
        <dbReference type="Pfam" id="PF02576"/>
    </source>
</evidence>
<keyword evidence="7" id="KW-1185">Reference proteome</keyword>
<evidence type="ECO:0000256" key="3">
    <source>
        <dbReference type="HAMAP-Rule" id="MF_01077"/>
    </source>
</evidence>
<dbReference type="HAMAP" id="MF_01077">
    <property type="entry name" value="RimP"/>
    <property type="match status" value="1"/>
</dbReference>
<feature type="domain" description="Ribosome maturation factor RimP N-terminal" evidence="5">
    <location>
        <begin position="17"/>
        <end position="94"/>
    </location>
</feature>
<feature type="compositionally biased region" description="Low complexity" evidence="4">
    <location>
        <begin position="176"/>
        <end position="199"/>
    </location>
</feature>
<gene>
    <name evidence="3 6" type="primary">rimP</name>
    <name evidence="6" type="ORF">WJX68_09295</name>
</gene>